<dbReference type="InterPro" id="IPR000195">
    <property type="entry name" value="Rab-GAP-TBC_dom"/>
</dbReference>
<feature type="domain" description="Rab-GAP TBC" evidence="3">
    <location>
        <begin position="1"/>
        <end position="170"/>
    </location>
</feature>
<dbReference type="InParanoid" id="C5KXV6"/>
<evidence type="ECO:0000256" key="2">
    <source>
        <dbReference type="SAM" id="MobiDB-lite"/>
    </source>
</evidence>
<feature type="compositionally biased region" description="Polar residues" evidence="2">
    <location>
        <begin position="311"/>
        <end position="320"/>
    </location>
</feature>
<gene>
    <name evidence="4" type="ORF">Pmar_PMAR000872</name>
</gene>
<dbReference type="InterPro" id="IPR050302">
    <property type="entry name" value="Rab_GAP_TBC_domain"/>
</dbReference>
<sequence>MPTREGPQEGGSVCAATLAEAAAIDLDLERTFSHLSSAASGREEAKILLNRFVEEHPDVGYTQGMNYVATCLVLRHTRGGHCAREVAYQQFVAIMAHLSGLWSDGLPLLQPAISCYVKCCKKYLPRLHARLAYLHVEPLAYLPTGWLSLFSKWLPMDSILLVLDLVAGHGLNALLAVTLSIFHQYQDVITQMQSMHQVLNFINRDMQLQPVEADKLISSTTMVWLPRVHMTVGKEVQAAVENCCELPVQQGSSPRDELIDDGENSNNVDEPAAEGISSDPPGPRESNGMDSCEKSRSRSAPSDGTGGPCRPSSTNSNEVCDTTVRLESLNTSSDDKPCEINPSDSAEEIQRLKSQLAERDATIEALRAEMENLRQERMDAIEMQMKCVHAKDELQRQLLGEIADLRYRLDNSL</sequence>
<proteinExistence type="predicted"/>
<feature type="region of interest" description="Disordered" evidence="2">
    <location>
        <begin position="248"/>
        <end position="320"/>
    </location>
</feature>
<dbReference type="GO" id="GO:0005096">
    <property type="term" value="F:GTPase activator activity"/>
    <property type="evidence" value="ECO:0007669"/>
    <property type="project" value="TreeGrafter"/>
</dbReference>
<dbReference type="EMBL" id="GG677256">
    <property type="protein sequence ID" value="EER10830.1"/>
    <property type="molecule type" value="Genomic_DNA"/>
</dbReference>
<dbReference type="EMBL" id="GG677256">
    <property type="protein sequence ID" value="EER10831.1"/>
    <property type="molecule type" value="Genomic_DNA"/>
</dbReference>
<dbReference type="GO" id="GO:0031267">
    <property type="term" value="F:small GTPase binding"/>
    <property type="evidence" value="ECO:0007669"/>
    <property type="project" value="TreeGrafter"/>
</dbReference>
<evidence type="ECO:0000259" key="3">
    <source>
        <dbReference type="PROSITE" id="PS50086"/>
    </source>
</evidence>
<dbReference type="OrthoDB" id="294251at2759"/>
<dbReference type="PANTHER" id="PTHR47219">
    <property type="entry name" value="RAB GTPASE-ACTIVATING PROTEIN 1-LIKE"/>
    <property type="match status" value="1"/>
</dbReference>
<keyword evidence="1" id="KW-0175">Coiled coil</keyword>
<feature type="coiled-coil region" evidence="1">
    <location>
        <begin position="349"/>
        <end position="383"/>
    </location>
</feature>
<accession>C5KXV6</accession>
<dbReference type="Proteomes" id="UP000007800">
    <property type="component" value="Unassembled WGS sequence"/>
</dbReference>
<evidence type="ECO:0000313" key="5">
    <source>
        <dbReference type="Proteomes" id="UP000007800"/>
    </source>
</evidence>
<reference evidence="4 5" key="1">
    <citation type="submission" date="2008-07" db="EMBL/GenBank/DDBJ databases">
        <authorList>
            <person name="El-Sayed N."/>
            <person name="Caler E."/>
            <person name="Inman J."/>
            <person name="Amedeo P."/>
            <person name="Hass B."/>
            <person name="Wortman J."/>
        </authorList>
    </citation>
    <scope>NUCLEOTIDE SEQUENCE [LARGE SCALE GENOMIC DNA]</scope>
    <source>
        <strain evidence="4">ATCC 50983</strain>
        <strain evidence="5">ATCC 50983 / TXsc</strain>
    </source>
</reference>
<dbReference type="PANTHER" id="PTHR47219:SF9">
    <property type="entry name" value="GTPASE ACTIVATING PROTEIN AND CENTROSOME-ASSOCIATED, ISOFORM B"/>
    <property type="match status" value="1"/>
</dbReference>
<dbReference type="SMART" id="SM00164">
    <property type="entry name" value="TBC"/>
    <property type="match status" value="1"/>
</dbReference>
<keyword evidence="5" id="KW-1185">Reference proteome</keyword>
<dbReference type="OMA" id="AVENCCE"/>
<evidence type="ECO:0000256" key="1">
    <source>
        <dbReference type="SAM" id="Coils"/>
    </source>
</evidence>
<dbReference type="AlphaFoldDB" id="C5KXV6"/>
<dbReference type="Gene3D" id="1.10.472.80">
    <property type="entry name" value="Ypt/Rab-GAP domain of gyp1p, domain 3"/>
    <property type="match status" value="1"/>
</dbReference>
<evidence type="ECO:0000313" key="4">
    <source>
        <dbReference type="EMBL" id="EER10830.1"/>
    </source>
</evidence>
<dbReference type="SUPFAM" id="SSF47923">
    <property type="entry name" value="Ypt/Rab-GAP domain of gyp1p"/>
    <property type="match status" value="2"/>
</dbReference>
<dbReference type="InterPro" id="IPR035969">
    <property type="entry name" value="Rab-GAP_TBC_sf"/>
</dbReference>
<dbReference type="Gene3D" id="1.10.8.270">
    <property type="entry name" value="putative rabgap domain of human tbc1 domain family member 14 like domains"/>
    <property type="match status" value="1"/>
</dbReference>
<dbReference type="Pfam" id="PF00566">
    <property type="entry name" value="RabGAP-TBC"/>
    <property type="match status" value="1"/>
</dbReference>
<dbReference type="RefSeq" id="XP_002779036.1">
    <property type="nucleotide sequence ID" value="XM_002778990.1"/>
</dbReference>
<dbReference type="GeneID" id="9039211"/>
<dbReference type="RefSeq" id="XP_002779035.1">
    <property type="nucleotide sequence ID" value="XM_002778989.1"/>
</dbReference>
<protein>
    <recommendedName>
        <fullName evidence="3">Rab-GAP TBC domain-containing protein</fullName>
    </recommendedName>
</protein>
<name>C5KXV6_PERM5</name>
<dbReference type="PROSITE" id="PS50086">
    <property type="entry name" value="TBC_RABGAP"/>
    <property type="match status" value="1"/>
</dbReference>
<organism evidence="5">
    <name type="scientific">Perkinsus marinus (strain ATCC 50983 / TXsc)</name>
    <dbReference type="NCBI Taxonomy" id="423536"/>
    <lineage>
        <taxon>Eukaryota</taxon>
        <taxon>Sar</taxon>
        <taxon>Alveolata</taxon>
        <taxon>Perkinsozoa</taxon>
        <taxon>Perkinsea</taxon>
        <taxon>Perkinsida</taxon>
        <taxon>Perkinsidae</taxon>
        <taxon>Perkinsus</taxon>
    </lineage>
</organism>